<evidence type="ECO:0000313" key="1">
    <source>
        <dbReference type="EMBL" id="EMI17834.1"/>
    </source>
</evidence>
<evidence type="ECO:0000313" key="2">
    <source>
        <dbReference type="Proteomes" id="UP000011991"/>
    </source>
</evidence>
<dbReference type="AlphaFoldDB" id="M5RV67"/>
<protein>
    <submittedName>
        <fullName evidence="1">Uncharacterized protein</fullName>
    </submittedName>
</protein>
<name>M5RV67_9BACT</name>
<proteinExistence type="predicted"/>
<keyword evidence="2" id="KW-1185">Reference proteome</keyword>
<accession>M5RV67</accession>
<dbReference type="PATRIC" id="fig|1265738.3.peg.5266"/>
<dbReference type="Proteomes" id="UP000011991">
    <property type="component" value="Unassembled WGS sequence"/>
</dbReference>
<comment type="caution">
    <text evidence="1">The sequence shown here is derived from an EMBL/GenBank/DDBJ whole genome shotgun (WGS) entry which is preliminary data.</text>
</comment>
<sequence>MDTTQIGAAGTDWRILVAIRFFDWIEENVKNASARYELMIAYHAWTKRGHFSINTGRVDGTHGSTTRKAIAKALVDCPYIELVRDAEIKKHAAIHRFCGLDSRSISGNPNQPTDSGLGGSSPGRRCRVVMLDATWLMTRAIRWCTWCAERNYEICCDFFGITKRAKAIFETFQKVTPPTNDKFLREISDEKNAETGLSKRDWSARLLRKMRDGSLLRVARNKSGRVYHSLTNTPRLMRKEMLIDGERMIEVDLKSAYWAVIAAQLPEGDEKDRMVAGVQSGHWYADLGNEAGVDFPTSDDLKVATQVQCLTGQDQRLDSRPLWVALRRRFPIAASMIQGIRDDVGASGLTHYLTRLEGSVMTPVHDRLIDMGIDFLPLHDAVLVPESAAERVADVIRAIGESILGFTPRVSVK</sequence>
<dbReference type="EMBL" id="ANOG01000744">
    <property type="protein sequence ID" value="EMI17834.1"/>
    <property type="molecule type" value="Genomic_DNA"/>
</dbReference>
<organism evidence="1 2">
    <name type="scientific">Rhodopirellula maiorica SM1</name>
    <dbReference type="NCBI Taxonomy" id="1265738"/>
    <lineage>
        <taxon>Bacteria</taxon>
        <taxon>Pseudomonadati</taxon>
        <taxon>Planctomycetota</taxon>
        <taxon>Planctomycetia</taxon>
        <taxon>Pirellulales</taxon>
        <taxon>Pirellulaceae</taxon>
        <taxon>Novipirellula</taxon>
    </lineage>
</organism>
<reference evidence="1 2" key="1">
    <citation type="journal article" date="2013" name="Mar. Genomics">
        <title>Expression of sulfatases in Rhodopirellula baltica and the diversity of sulfatases in the genus Rhodopirellula.</title>
        <authorList>
            <person name="Wegner C.E."/>
            <person name="Richter-Heitmann T."/>
            <person name="Klindworth A."/>
            <person name="Klockow C."/>
            <person name="Richter M."/>
            <person name="Achstetter T."/>
            <person name="Glockner F.O."/>
            <person name="Harder J."/>
        </authorList>
    </citation>
    <scope>NUCLEOTIDE SEQUENCE [LARGE SCALE GENOMIC DNA]</scope>
    <source>
        <strain evidence="1 2">SM1</strain>
    </source>
</reference>
<gene>
    <name evidence="1" type="ORF">RMSM_05244</name>
</gene>